<keyword evidence="2" id="KW-1185">Reference proteome</keyword>
<accession>A0A835MH23</accession>
<dbReference type="EMBL" id="JADGMS010000022">
    <property type="protein sequence ID" value="KAF9660651.1"/>
    <property type="molecule type" value="Genomic_DNA"/>
</dbReference>
<organism evidence="1 2">
    <name type="scientific">Salix dunnii</name>
    <dbReference type="NCBI Taxonomy" id="1413687"/>
    <lineage>
        <taxon>Eukaryota</taxon>
        <taxon>Viridiplantae</taxon>
        <taxon>Streptophyta</taxon>
        <taxon>Embryophyta</taxon>
        <taxon>Tracheophyta</taxon>
        <taxon>Spermatophyta</taxon>
        <taxon>Magnoliopsida</taxon>
        <taxon>eudicotyledons</taxon>
        <taxon>Gunneridae</taxon>
        <taxon>Pentapetalae</taxon>
        <taxon>rosids</taxon>
        <taxon>fabids</taxon>
        <taxon>Malpighiales</taxon>
        <taxon>Salicaceae</taxon>
        <taxon>Saliceae</taxon>
        <taxon>Salix</taxon>
    </lineage>
</organism>
<dbReference type="AlphaFoldDB" id="A0A835MH23"/>
<dbReference type="OrthoDB" id="842809at2759"/>
<proteinExistence type="predicted"/>
<evidence type="ECO:0000313" key="1">
    <source>
        <dbReference type="EMBL" id="KAF9660651.1"/>
    </source>
</evidence>
<gene>
    <name evidence="1" type="ORF">SADUNF_SadunfUnG0001100</name>
</gene>
<evidence type="ECO:0000313" key="2">
    <source>
        <dbReference type="Proteomes" id="UP000657918"/>
    </source>
</evidence>
<sequence>MKQRFLELPYYISHDDNRNHRDSSCIPWLCCWNYDSRRRATALSDDHWRSGPKQNGMIKEEKKEPGSKQATYGTCYTCQRPIDTSQRYWHQHDSSDCTKTKHQCSRCSSTPPSRFDPPPIIQQFHKLDQERPVRGNIETTQGALNNAVLVYGLKVLLIITGNSQEQSFTFWECSGADVAMGEPKIKAVTSILNYHDHSTDSSLVISQVHCSKAKPFENWLSSHVFSPELEVHHPAFPVVFPLCLKICTWD</sequence>
<protein>
    <submittedName>
        <fullName evidence="1">Uncharacterized protein</fullName>
    </submittedName>
</protein>
<name>A0A835MH23_9ROSI</name>
<dbReference type="Proteomes" id="UP000657918">
    <property type="component" value="Unassembled WGS sequence"/>
</dbReference>
<comment type="caution">
    <text evidence="1">The sequence shown here is derived from an EMBL/GenBank/DDBJ whole genome shotgun (WGS) entry which is preliminary data.</text>
</comment>
<reference evidence="1 2" key="1">
    <citation type="submission" date="2020-10" db="EMBL/GenBank/DDBJ databases">
        <title>Plant Genome Project.</title>
        <authorList>
            <person name="Zhang R.-G."/>
        </authorList>
    </citation>
    <scope>NUCLEOTIDE SEQUENCE [LARGE SCALE GENOMIC DNA]</scope>
    <source>
        <strain evidence="1">FAFU-HL-1</strain>
        <tissue evidence="1">Leaf</tissue>
    </source>
</reference>